<dbReference type="EMBL" id="MHTT01000008">
    <property type="protein sequence ID" value="OHA65979.1"/>
    <property type="molecule type" value="Genomic_DNA"/>
</dbReference>
<gene>
    <name evidence="5" type="ORF">A2672_00090</name>
</gene>
<proteinExistence type="inferred from homology"/>
<reference evidence="5 6" key="1">
    <citation type="journal article" date="2016" name="Nat. Commun.">
        <title>Thousands of microbial genomes shed light on interconnected biogeochemical processes in an aquifer system.</title>
        <authorList>
            <person name="Anantharaman K."/>
            <person name="Brown C.T."/>
            <person name="Hug L.A."/>
            <person name="Sharon I."/>
            <person name="Castelle C.J."/>
            <person name="Probst A.J."/>
            <person name="Thomas B.C."/>
            <person name="Singh A."/>
            <person name="Wilkins M.J."/>
            <person name="Karaoz U."/>
            <person name="Brodie E.L."/>
            <person name="Williams K.H."/>
            <person name="Hubbard S.S."/>
            <person name="Banfield J.F."/>
        </authorList>
    </citation>
    <scope>NUCLEOTIDE SEQUENCE [LARGE SCALE GENOMIC DNA]</scope>
</reference>
<organism evidence="5 6">
    <name type="scientific">Candidatus Wildermuthbacteria bacterium RIFCSPHIGHO2_01_FULL_49_22b</name>
    <dbReference type="NCBI Taxonomy" id="1802448"/>
    <lineage>
        <taxon>Bacteria</taxon>
        <taxon>Candidatus Wildermuthiibacteriota</taxon>
    </lineage>
</organism>
<dbReference type="Gene3D" id="2.40.50.140">
    <property type="entry name" value="Nucleic acid-binding proteins"/>
    <property type="match status" value="1"/>
</dbReference>
<protein>
    <recommendedName>
        <fullName evidence="2 3">Single-stranded DNA-binding protein</fullName>
        <shortName evidence="2">SSB</shortName>
    </recommendedName>
</protein>
<comment type="caution">
    <text evidence="5">The sequence shown here is derived from an EMBL/GenBank/DDBJ whole genome shotgun (WGS) entry which is preliminary data.</text>
</comment>
<feature type="compositionally biased region" description="Low complexity" evidence="4">
    <location>
        <begin position="118"/>
        <end position="129"/>
    </location>
</feature>
<dbReference type="GO" id="GO:0003697">
    <property type="term" value="F:single-stranded DNA binding"/>
    <property type="evidence" value="ECO:0007669"/>
    <property type="project" value="UniProtKB-UniRule"/>
</dbReference>
<dbReference type="SUPFAM" id="SSF50249">
    <property type="entry name" value="Nucleic acid-binding proteins"/>
    <property type="match status" value="1"/>
</dbReference>
<dbReference type="AlphaFoldDB" id="A0A1G2R0S5"/>
<evidence type="ECO:0000256" key="4">
    <source>
        <dbReference type="SAM" id="MobiDB-lite"/>
    </source>
</evidence>
<dbReference type="PANTHER" id="PTHR10302:SF27">
    <property type="entry name" value="SINGLE-STRANDED DNA-BINDING PROTEIN"/>
    <property type="match status" value="1"/>
</dbReference>
<dbReference type="GO" id="GO:0006260">
    <property type="term" value="P:DNA replication"/>
    <property type="evidence" value="ECO:0007669"/>
    <property type="project" value="InterPro"/>
</dbReference>
<dbReference type="PROSITE" id="PS50935">
    <property type="entry name" value="SSB"/>
    <property type="match status" value="1"/>
</dbReference>
<dbReference type="PANTHER" id="PTHR10302">
    <property type="entry name" value="SINGLE-STRANDED DNA-BINDING PROTEIN"/>
    <property type="match status" value="1"/>
</dbReference>
<sequence>MNLNKCFIVGNCVDAPEMRTTKSGQQVASLRVATNRMWKDAQGVRQKASEFHSVVLWGRLAEIASQYLQKGSLVLIEGRLQTRSWNDAAGQKKYRTEIVAEAMQLGPRPTGGQPAQSPEGIEAGPAPAATSSDVGGGGEQIPIIEENEDIDVKDIPF</sequence>
<dbReference type="InterPro" id="IPR011344">
    <property type="entry name" value="ssDNA-bd"/>
</dbReference>
<dbReference type="CDD" id="cd04496">
    <property type="entry name" value="SSB_OBF"/>
    <property type="match status" value="1"/>
</dbReference>
<dbReference type="STRING" id="1802448.A2672_00090"/>
<dbReference type="PIRSF" id="PIRSF002070">
    <property type="entry name" value="SSB"/>
    <property type="match status" value="1"/>
</dbReference>
<dbReference type="Pfam" id="PF00436">
    <property type="entry name" value="SSB"/>
    <property type="match status" value="1"/>
</dbReference>
<dbReference type="InterPro" id="IPR012340">
    <property type="entry name" value="NA-bd_OB-fold"/>
</dbReference>
<feature type="region of interest" description="Disordered" evidence="4">
    <location>
        <begin position="104"/>
        <end position="157"/>
    </location>
</feature>
<evidence type="ECO:0000313" key="5">
    <source>
        <dbReference type="EMBL" id="OHA65979.1"/>
    </source>
</evidence>
<dbReference type="Proteomes" id="UP000178065">
    <property type="component" value="Unassembled WGS sequence"/>
</dbReference>
<name>A0A1G2R0S5_9BACT</name>
<dbReference type="GO" id="GO:0009295">
    <property type="term" value="C:nucleoid"/>
    <property type="evidence" value="ECO:0007669"/>
    <property type="project" value="TreeGrafter"/>
</dbReference>
<evidence type="ECO:0000256" key="1">
    <source>
        <dbReference type="ARBA" id="ARBA00023125"/>
    </source>
</evidence>
<evidence type="ECO:0000256" key="2">
    <source>
        <dbReference type="HAMAP-Rule" id="MF_00984"/>
    </source>
</evidence>
<evidence type="ECO:0000256" key="3">
    <source>
        <dbReference type="PIRNR" id="PIRNR002070"/>
    </source>
</evidence>
<dbReference type="InterPro" id="IPR000424">
    <property type="entry name" value="Primosome_PriB/ssb"/>
</dbReference>
<keyword evidence="1 2" id="KW-0238">DNA-binding</keyword>
<comment type="subunit">
    <text evidence="2">Homotetramer.</text>
</comment>
<comment type="caution">
    <text evidence="2">Lacks conserved residue(s) required for the propagation of feature annotation.</text>
</comment>
<dbReference type="NCBIfam" id="TIGR00621">
    <property type="entry name" value="ssb"/>
    <property type="match status" value="1"/>
</dbReference>
<dbReference type="HAMAP" id="MF_00984">
    <property type="entry name" value="SSB"/>
    <property type="match status" value="1"/>
</dbReference>
<evidence type="ECO:0000313" key="6">
    <source>
        <dbReference type="Proteomes" id="UP000178065"/>
    </source>
</evidence>
<accession>A0A1G2R0S5</accession>